<dbReference type="EnsemblMetazoa" id="ASTEI11751-RA">
    <property type="protein sequence ID" value="ASTEI11751-PA"/>
    <property type="gene ID" value="ASTEI11751"/>
</dbReference>
<feature type="compositionally biased region" description="Basic and acidic residues" evidence="1">
    <location>
        <begin position="1"/>
        <end position="14"/>
    </location>
</feature>
<dbReference type="VEuPathDB" id="VectorBase:ASTEI11751"/>
<dbReference type="Proteomes" id="UP000076408">
    <property type="component" value="Unassembled WGS sequence"/>
</dbReference>
<protein>
    <submittedName>
        <fullName evidence="2">Uncharacterized protein</fullName>
    </submittedName>
</protein>
<proteinExistence type="predicted"/>
<organism evidence="2 3">
    <name type="scientific">Anopheles stephensi</name>
    <name type="common">Indo-Pakistan malaria mosquito</name>
    <dbReference type="NCBI Taxonomy" id="30069"/>
    <lineage>
        <taxon>Eukaryota</taxon>
        <taxon>Metazoa</taxon>
        <taxon>Ecdysozoa</taxon>
        <taxon>Arthropoda</taxon>
        <taxon>Hexapoda</taxon>
        <taxon>Insecta</taxon>
        <taxon>Pterygota</taxon>
        <taxon>Neoptera</taxon>
        <taxon>Endopterygota</taxon>
        <taxon>Diptera</taxon>
        <taxon>Nematocera</taxon>
        <taxon>Culicoidea</taxon>
        <taxon>Culicidae</taxon>
        <taxon>Anophelinae</taxon>
        <taxon>Anopheles</taxon>
    </lineage>
</organism>
<accession>A0A182YTG5</accession>
<dbReference type="AlphaFoldDB" id="A0A182YTG5"/>
<name>A0A182YTG5_ANOST</name>
<evidence type="ECO:0000256" key="1">
    <source>
        <dbReference type="SAM" id="MobiDB-lite"/>
    </source>
</evidence>
<sequence length="55" mass="6438">MPMRMDSRCRDRTSQLRRQSRRSWSMLTLRPPASPRVTMSRSMLSLPRATDTALT</sequence>
<reference evidence="3" key="1">
    <citation type="journal article" date="2014" name="Genome Biol.">
        <title>Genome analysis of a major urban malaria vector mosquito, Anopheles stephensi.</title>
        <authorList>
            <person name="Jiang X."/>
            <person name="Peery A."/>
            <person name="Hall A.B."/>
            <person name="Sharma A."/>
            <person name="Chen X.G."/>
            <person name="Waterhouse R.M."/>
            <person name="Komissarov A."/>
            <person name="Riehle M.M."/>
            <person name="Shouche Y."/>
            <person name="Sharakhova M.V."/>
            <person name="Lawson D."/>
            <person name="Pakpour N."/>
            <person name="Arensburger P."/>
            <person name="Davidson V.L."/>
            <person name="Eiglmeier K."/>
            <person name="Emrich S."/>
            <person name="George P."/>
            <person name="Kennedy R.C."/>
            <person name="Mane S.P."/>
            <person name="Maslen G."/>
            <person name="Oringanje C."/>
            <person name="Qi Y."/>
            <person name="Settlage R."/>
            <person name="Tojo M."/>
            <person name="Tubio J.M."/>
            <person name="Unger M.F."/>
            <person name="Wang B."/>
            <person name="Vernick K.D."/>
            <person name="Ribeiro J.M."/>
            <person name="James A.A."/>
            <person name="Michel K."/>
            <person name="Riehle M.A."/>
            <person name="Luckhart S."/>
            <person name="Sharakhov I.V."/>
            <person name="Tu Z."/>
        </authorList>
    </citation>
    <scope>NUCLEOTIDE SEQUENCE [LARGE SCALE GENOMIC DNA]</scope>
    <source>
        <strain evidence="3">Indian</strain>
    </source>
</reference>
<evidence type="ECO:0000313" key="2">
    <source>
        <dbReference type="EnsemblMetazoa" id="ASTEI11751-PA"/>
    </source>
</evidence>
<feature type="region of interest" description="Disordered" evidence="1">
    <location>
        <begin position="1"/>
        <end position="55"/>
    </location>
</feature>
<reference evidence="2" key="2">
    <citation type="submission" date="2020-05" db="UniProtKB">
        <authorList>
            <consortium name="EnsemblMetazoa"/>
        </authorList>
    </citation>
    <scope>IDENTIFICATION</scope>
    <source>
        <strain evidence="2">Indian</strain>
    </source>
</reference>
<keyword evidence="3" id="KW-1185">Reference proteome</keyword>
<evidence type="ECO:0000313" key="3">
    <source>
        <dbReference type="Proteomes" id="UP000076408"/>
    </source>
</evidence>